<accession>A0AAW1VIH2</accession>
<dbReference type="InterPro" id="IPR029480">
    <property type="entry name" value="Transpos_assoc"/>
</dbReference>
<organism evidence="3 4">
    <name type="scientific">Rubus argutus</name>
    <name type="common">Southern blackberry</name>
    <dbReference type="NCBI Taxonomy" id="59490"/>
    <lineage>
        <taxon>Eukaryota</taxon>
        <taxon>Viridiplantae</taxon>
        <taxon>Streptophyta</taxon>
        <taxon>Embryophyta</taxon>
        <taxon>Tracheophyta</taxon>
        <taxon>Spermatophyta</taxon>
        <taxon>Magnoliopsida</taxon>
        <taxon>eudicotyledons</taxon>
        <taxon>Gunneridae</taxon>
        <taxon>Pentapetalae</taxon>
        <taxon>rosids</taxon>
        <taxon>fabids</taxon>
        <taxon>Rosales</taxon>
        <taxon>Rosaceae</taxon>
        <taxon>Rosoideae</taxon>
        <taxon>Rosoideae incertae sedis</taxon>
        <taxon>Rubus</taxon>
    </lineage>
</organism>
<keyword evidence="4" id="KW-1185">Reference proteome</keyword>
<dbReference type="Pfam" id="PF13963">
    <property type="entry name" value="Transpos_assoc"/>
    <property type="match status" value="1"/>
</dbReference>
<dbReference type="Proteomes" id="UP001457282">
    <property type="component" value="Unassembled WGS sequence"/>
</dbReference>
<evidence type="ECO:0000259" key="2">
    <source>
        <dbReference type="Pfam" id="PF13963"/>
    </source>
</evidence>
<dbReference type="PANTHER" id="PTHR48258">
    <property type="entry name" value="DUF4218 DOMAIN-CONTAINING PROTEIN-RELATED"/>
    <property type="match status" value="1"/>
</dbReference>
<dbReference type="AlphaFoldDB" id="A0AAW1VIH2"/>
<protein>
    <recommendedName>
        <fullName evidence="5">Transposase-associated domain-containing protein</fullName>
    </recommendedName>
</protein>
<sequence>MDKSWIQLHTRGRLQYINGVKEFLTFAVAHMKPGTNKILCPCKRCSNTEWRPPNQVEDHLYAYGMNMDYTRWTSHGEDNEDDNDNDHEFEDIVEDEEDVDDVIEMLNDYQEAGTFQNFGGSQEHGSSDEESKFRRLMSDVEQDLYPAREVMLAGPVQYRWMFPFERKMHNLKTTLGIKHNQKAQYLKAIQTLSASHFVLCTFVASRQGETIDFELDPVEWAKLRWYVLNNCHEVYPYIIGTIREFLQVVSTSCSRDRRRRIT</sequence>
<evidence type="ECO:0008006" key="5">
    <source>
        <dbReference type="Google" id="ProtNLM"/>
    </source>
</evidence>
<evidence type="ECO:0000313" key="4">
    <source>
        <dbReference type="Proteomes" id="UP001457282"/>
    </source>
</evidence>
<dbReference type="InterPro" id="IPR025452">
    <property type="entry name" value="DUF4218"/>
</dbReference>
<name>A0AAW1VIH2_RUBAR</name>
<feature type="domain" description="DUF4218" evidence="1">
    <location>
        <begin position="146"/>
        <end position="179"/>
    </location>
</feature>
<evidence type="ECO:0000259" key="1">
    <source>
        <dbReference type="Pfam" id="PF13960"/>
    </source>
</evidence>
<dbReference type="EMBL" id="JBEDUW010000302">
    <property type="protein sequence ID" value="KAK9901481.1"/>
    <property type="molecule type" value="Genomic_DNA"/>
</dbReference>
<feature type="domain" description="Transposase-associated" evidence="2">
    <location>
        <begin position="3"/>
        <end position="77"/>
    </location>
</feature>
<gene>
    <name evidence="3" type="ORF">M0R45_002075</name>
</gene>
<evidence type="ECO:0000313" key="3">
    <source>
        <dbReference type="EMBL" id="KAK9901481.1"/>
    </source>
</evidence>
<proteinExistence type="predicted"/>
<comment type="caution">
    <text evidence="3">The sequence shown here is derived from an EMBL/GenBank/DDBJ whole genome shotgun (WGS) entry which is preliminary data.</text>
</comment>
<reference evidence="3 4" key="1">
    <citation type="journal article" date="2023" name="G3 (Bethesda)">
        <title>A chromosome-length genome assembly and annotation of blackberry (Rubus argutus, cv. 'Hillquist').</title>
        <authorList>
            <person name="Bruna T."/>
            <person name="Aryal R."/>
            <person name="Dudchenko O."/>
            <person name="Sargent D.J."/>
            <person name="Mead D."/>
            <person name="Buti M."/>
            <person name="Cavallini A."/>
            <person name="Hytonen T."/>
            <person name="Andres J."/>
            <person name="Pham M."/>
            <person name="Weisz D."/>
            <person name="Mascagni F."/>
            <person name="Usai G."/>
            <person name="Natali L."/>
            <person name="Bassil N."/>
            <person name="Fernandez G.E."/>
            <person name="Lomsadze A."/>
            <person name="Armour M."/>
            <person name="Olukolu B."/>
            <person name="Poorten T."/>
            <person name="Britton C."/>
            <person name="Davik J."/>
            <person name="Ashrafi H."/>
            <person name="Aiden E.L."/>
            <person name="Borodovsky M."/>
            <person name="Worthington M."/>
        </authorList>
    </citation>
    <scope>NUCLEOTIDE SEQUENCE [LARGE SCALE GENOMIC DNA]</scope>
    <source>
        <strain evidence="3">PI 553951</strain>
    </source>
</reference>
<dbReference type="Pfam" id="PF13960">
    <property type="entry name" value="DUF4218"/>
    <property type="match status" value="1"/>
</dbReference>